<feature type="binding site" evidence="7">
    <location>
        <position position="319"/>
    </location>
    <ligand>
        <name>Fe(3+)</name>
        <dbReference type="ChEBI" id="CHEBI:29034"/>
    </ligand>
</feature>
<feature type="binding site" evidence="7">
    <location>
        <position position="324"/>
    </location>
    <ligand>
        <name>4-imidazolone-5-propanoate</name>
        <dbReference type="ChEBI" id="CHEBI:77893"/>
    </ligand>
</feature>
<organism evidence="9 10">
    <name type="scientific">Candidatus Defluviibacterium haderslevense</name>
    <dbReference type="NCBI Taxonomy" id="2981993"/>
    <lineage>
        <taxon>Bacteria</taxon>
        <taxon>Pseudomonadati</taxon>
        <taxon>Bacteroidota</taxon>
        <taxon>Saprospiria</taxon>
        <taxon>Saprospirales</taxon>
        <taxon>Saprospiraceae</taxon>
        <taxon>Candidatus Defluviibacterium</taxon>
    </lineage>
</organism>
<comment type="catalytic activity">
    <reaction evidence="7">
        <text>4-imidazolone-5-propanoate + H2O = N-formimidoyl-L-glutamate</text>
        <dbReference type="Rhea" id="RHEA:23660"/>
        <dbReference type="ChEBI" id="CHEBI:15377"/>
        <dbReference type="ChEBI" id="CHEBI:58928"/>
        <dbReference type="ChEBI" id="CHEBI:77893"/>
        <dbReference type="EC" id="3.5.2.7"/>
    </reaction>
</comment>
<accession>A0A9D7S7D1</accession>
<evidence type="ECO:0000256" key="3">
    <source>
        <dbReference type="ARBA" id="ARBA00022801"/>
    </source>
</evidence>
<reference evidence="9 10" key="1">
    <citation type="submission" date="2020-10" db="EMBL/GenBank/DDBJ databases">
        <title>Connecting structure to function with the recovery of over 1000 high-quality activated sludge metagenome-assembled genomes encoding full-length rRNA genes using long-read sequencing.</title>
        <authorList>
            <person name="Singleton C.M."/>
            <person name="Petriglieri F."/>
            <person name="Kristensen J.M."/>
            <person name="Kirkegaard R.H."/>
            <person name="Michaelsen T.Y."/>
            <person name="Andersen M.H."/>
            <person name="Karst S.M."/>
            <person name="Dueholm M.S."/>
            <person name="Nielsen P.H."/>
            <person name="Albertsen M."/>
        </authorList>
    </citation>
    <scope>NUCLEOTIDE SEQUENCE [LARGE SCALE GENOMIC DNA]</scope>
    <source>
        <strain evidence="9">Ribe_18-Q3-R11-54_BAT3C.373</strain>
    </source>
</reference>
<evidence type="ECO:0000256" key="1">
    <source>
        <dbReference type="ARBA" id="ARBA00012864"/>
    </source>
</evidence>
<evidence type="ECO:0000313" key="9">
    <source>
        <dbReference type="EMBL" id="MBK9717257.1"/>
    </source>
</evidence>
<feature type="binding site" evidence="7">
    <location>
        <position position="180"/>
    </location>
    <ligand>
        <name>4-imidazolone-5-propanoate</name>
        <dbReference type="ChEBI" id="CHEBI:77893"/>
    </ligand>
</feature>
<dbReference type="SUPFAM" id="SSF51338">
    <property type="entry name" value="Composite domain of metallo-dependent hydrolases"/>
    <property type="match status" value="1"/>
</dbReference>
<dbReference type="InterPro" id="IPR005920">
    <property type="entry name" value="HutI"/>
</dbReference>
<dbReference type="Gene3D" id="3.20.20.140">
    <property type="entry name" value="Metal-dependent hydrolases"/>
    <property type="match status" value="1"/>
</dbReference>
<dbReference type="InterPro" id="IPR032466">
    <property type="entry name" value="Metal_Hydrolase"/>
</dbReference>
<feature type="domain" description="Amidohydrolase-related" evidence="8">
    <location>
        <begin position="66"/>
        <end position="406"/>
    </location>
</feature>
<comment type="function">
    <text evidence="7">Catalyzes the hydrolytic cleavage of the carbon-nitrogen bond in imidazolone-5-propanoate to yield N-formimidoyl-L-glutamate. It is the third step in the universal histidine degradation pathway.</text>
</comment>
<dbReference type="GO" id="GO:0005737">
    <property type="term" value="C:cytoplasm"/>
    <property type="evidence" value="ECO:0007669"/>
    <property type="project" value="UniProtKB-SubCell"/>
</dbReference>
<gene>
    <name evidence="7" type="primary">hutI</name>
    <name evidence="9" type="ORF">IPO85_07065</name>
</gene>
<dbReference type="GO" id="GO:0008270">
    <property type="term" value="F:zinc ion binding"/>
    <property type="evidence" value="ECO:0007669"/>
    <property type="project" value="UniProtKB-UniRule"/>
</dbReference>
<dbReference type="HAMAP" id="MF_00372">
    <property type="entry name" value="HutI"/>
    <property type="match status" value="1"/>
</dbReference>
<keyword evidence="5 7" id="KW-0862">Zinc</keyword>
<sequence>MLIINIKELWLHSTSPVPLLKGQAMSLMSPMEDAYIWIEGEQIKEFGLMAQCPSINVPKYDANQGTVIPSFVDCHTHLVFAQWREQEFVDRIKGLSYQEISARGGGILNSADKIKSMTEEALFEKSLSLVHNAIKNGTGAMEIKSGYGLNPTEEIKILRVIKRLKEAVPIPIKATFLGAHSYPLKYRENHQGYIDELIHQMLPQIAEEGLADYCDVFCEQGFFSPDETDKILTAASKLNIRSRIHTNQFTHSGGIDIGIRHQSLSVDHLEVLNDEEIELLKDSSTIPVVLPTAAFFMNLHYPPARKMIEQGLGISIASDFNPGTSPSYNLTMAWSLACIKMRLLPEEALVGMTINAAHALEMAHEVGSITPGKKANLIITDHIPSLGYIPYSLTAPWIQQVCINGQFIS</sequence>
<comment type="similarity">
    <text evidence="7">Belongs to the metallo-dependent hydrolases superfamily. HutI family.</text>
</comment>
<feature type="binding site" evidence="7">
    <location>
        <position position="248"/>
    </location>
    <ligand>
        <name>4-imidazolone-5-propanoate</name>
        <dbReference type="ChEBI" id="CHEBI:77893"/>
    </ligand>
</feature>
<evidence type="ECO:0000256" key="5">
    <source>
        <dbReference type="ARBA" id="ARBA00022833"/>
    </source>
</evidence>
<dbReference type="InterPro" id="IPR006680">
    <property type="entry name" value="Amidohydro-rel"/>
</dbReference>
<dbReference type="Gene3D" id="2.30.40.10">
    <property type="entry name" value="Urease, subunit C, domain 1"/>
    <property type="match status" value="1"/>
</dbReference>
<feature type="binding site" evidence="7">
    <location>
        <position position="147"/>
    </location>
    <ligand>
        <name>4-imidazolone-5-propanoate</name>
        <dbReference type="ChEBI" id="CHEBI:77893"/>
    </ligand>
</feature>
<keyword evidence="4 7" id="KW-0369">Histidine metabolism</keyword>
<feature type="binding site" evidence="7">
    <location>
        <position position="245"/>
    </location>
    <ligand>
        <name>Fe(3+)</name>
        <dbReference type="ChEBI" id="CHEBI:29034"/>
    </ligand>
</feature>
<dbReference type="EMBL" id="JADKFW010000004">
    <property type="protein sequence ID" value="MBK9717257.1"/>
    <property type="molecule type" value="Genomic_DNA"/>
</dbReference>
<evidence type="ECO:0000256" key="7">
    <source>
        <dbReference type="HAMAP-Rule" id="MF_00372"/>
    </source>
</evidence>
<evidence type="ECO:0000313" key="10">
    <source>
        <dbReference type="Proteomes" id="UP000808349"/>
    </source>
</evidence>
<comment type="subcellular location">
    <subcellularLocation>
        <location evidence="7">Cytoplasm</location>
    </subcellularLocation>
</comment>
<keyword evidence="6 7" id="KW-0408">Iron</keyword>
<dbReference type="NCBIfam" id="TIGR01224">
    <property type="entry name" value="hutI"/>
    <property type="match status" value="1"/>
</dbReference>
<feature type="binding site" evidence="7">
    <location>
        <position position="323"/>
    </location>
    <ligand>
        <name>N-formimidoyl-L-glutamate</name>
        <dbReference type="ChEBI" id="CHEBI:58928"/>
    </ligand>
</feature>
<dbReference type="PANTHER" id="PTHR42752:SF1">
    <property type="entry name" value="IMIDAZOLONEPROPIONASE-RELATED"/>
    <property type="match status" value="1"/>
</dbReference>
<dbReference type="GO" id="GO:0019556">
    <property type="term" value="P:L-histidine catabolic process to glutamate and formamide"/>
    <property type="evidence" value="ECO:0007669"/>
    <property type="project" value="UniProtKB-UniRule"/>
</dbReference>
<feature type="binding site" evidence="7">
    <location>
        <position position="75"/>
    </location>
    <ligand>
        <name>Zn(2+)</name>
        <dbReference type="ChEBI" id="CHEBI:29105"/>
    </ligand>
</feature>
<protein>
    <recommendedName>
        <fullName evidence="1 7">Imidazolonepropionase</fullName>
        <ecNumber evidence="1 7">3.5.2.7</ecNumber>
    </recommendedName>
    <alternativeName>
        <fullName evidence="7">Imidazolone-5-propionate hydrolase</fullName>
    </alternativeName>
</protein>
<dbReference type="SUPFAM" id="SSF51556">
    <property type="entry name" value="Metallo-dependent hydrolases"/>
    <property type="match status" value="1"/>
</dbReference>
<feature type="binding site" evidence="7">
    <location>
        <position position="147"/>
    </location>
    <ligand>
        <name>N-formimidoyl-L-glutamate</name>
        <dbReference type="ChEBI" id="CHEBI:58928"/>
    </ligand>
</feature>
<dbReference type="Pfam" id="PF01979">
    <property type="entry name" value="Amidohydro_1"/>
    <property type="match status" value="1"/>
</dbReference>
<feature type="binding site" evidence="7">
    <location>
        <position position="319"/>
    </location>
    <ligand>
        <name>Zn(2+)</name>
        <dbReference type="ChEBI" id="CHEBI:29105"/>
    </ligand>
</feature>
<dbReference type="GO" id="GO:0005506">
    <property type="term" value="F:iron ion binding"/>
    <property type="evidence" value="ECO:0007669"/>
    <property type="project" value="UniProtKB-UniRule"/>
</dbReference>
<keyword evidence="7" id="KW-0963">Cytoplasm</keyword>
<feature type="binding site" evidence="7">
    <location>
        <position position="84"/>
    </location>
    <ligand>
        <name>4-imidazolone-5-propanoate</name>
        <dbReference type="ChEBI" id="CHEBI:77893"/>
    </ligand>
</feature>
<evidence type="ECO:0000256" key="6">
    <source>
        <dbReference type="ARBA" id="ARBA00023004"/>
    </source>
</evidence>
<dbReference type="FunFam" id="3.20.20.140:FF:000007">
    <property type="entry name" value="Imidazolonepropionase"/>
    <property type="match status" value="1"/>
</dbReference>
<feature type="binding site" evidence="7">
    <location>
        <position position="245"/>
    </location>
    <ligand>
        <name>Zn(2+)</name>
        <dbReference type="ChEBI" id="CHEBI:29105"/>
    </ligand>
</feature>
<name>A0A9D7S7D1_9BACT</name>
<keyword evidence="2 7" id="KW-0479">Metal-binding</keyword>
<dbReference type="InterPro" id="IPR011059">
    <property type="entry name" value="Metal-dep_hydrolase_composite"/>
</dbReference>
<evidence type="ECO:0000256" key="2">
    <source>
        <dbReference type="ARBA" id="ARBA00022723"/>
    </source>
</evidence>
<comment type="cofactor">
    <cofactor evidence="7">
        <name>Zn(2+)</name>
        <dbReference type="ChEBI" id="CHEBI:29105"/>
    </cofactor>
    <cofactor evidence="7">
        <name>Fe(3+)</name>
        <dbReference type="ChEBI" id="CHEBI:29034"/>
    </cofactor>
    <text evidence="7">Binds 1 zinc or iron ion per subunit.</text>
</comment>
<dbReference type="EC" id="3.5.2.7" evidence="1 7"/>
<comment type="caution">
    <text evidence="9">The sequence shown here is derived from an EMBL/GenBank/DDBJ whole genome shotgun (WGS) entry which is preliminary data.</text>
</comment>
<comment type="pathway">
    <text evidence="7">Amino-acid degradation; L-histidine degradation into L-glutamate; N-formimidoyl-L-glutamate from L-histidine: step 3/3.</text>
</comment>
<proteinExistence type="inferred from homology"/>
<feature type="binding site" evidence="7">
    <location>
        <position position="77"/>
    </location>
    <ligand>
        <name>Fe(3+)</name>
        <dbReference type="ChEBI" id="CHEBI:29034"/>
    </ligand>
</feature>
<evidence type="ECO:0000259" key="8">
    <source>
        <dbReference type="Pfam" id="PF01979"/>
    </source>
</evidence>
<dbReference type="GO" id="GO:0050480">
    <property type="term" value="F:imidazolonepropionase activity"/>
    <property type="evidence" value="ECO:0007669"/>
    <property type="project" value="UniProtKB-UniRule"/>
</dbReference>
<dbReference type="Proteomes" id="UP000808349">
    <property type="component" value="Unassembled WGS sequence"/>
</dbReference>
<keyword evidence="3 7" id="KW-0378">Hydrolase</keyword>
<feature type="binding site" evidence="7">
    <location>
        <position position="321"/>
    </location>
    <ligand>
        <name>N-formimidoyl-L-glutamate</name>
        <dbReference type="ChEBI" id="CHEBI:58928"/>
    </ligand>
</feature>
<dbReference type="PANTHER" id="PTHR42752">
    <property type="entry name" value="IMIDAZOLONEPROPIONASE"/>
    <property type="match status" value="1"/>
</dbReference>
<evidence type="ECO:0000256" key="4">
    <source>
        <dbReference type="ARBA" id="ARBA00022808"/>
    </source>
</evidence>
<dbReference type="AlphaFoldDB" id="A0A9D7S7D1"/>
<feature type="binding site" evidence="7">
    <location>
        <position position="75"/>
    </location>
    <ligand>
        <name>Fe(3+)</name>
        <dbReference type="ChEBI" id="CHEBI:29034"/>
    </ligand>
</feature>
<feature type="binding site" evidence="7">
    <location>
        <position position="77"/>
    </location>
    <ligand>
        <name>Zn(2+)</name>
        <dbReference type="ChEBI" id="CHEBI:29105"/>
    </ligand>
</feature>